<dbReference type="HOGENOM" id="CLU_1600659_0_0_11"/>
<evidence type="ECO:0000313" key="1">
    <source>
        <dbReference type="EMBL" id="AGW42080.1"/>
    </source>
</evidence>
<sequence length="166" mass="19042">MERRESAVHRAFHRLCKNRYMPRLTSTEYLTRRSTLIADQLADASALKTLTSAQRQALRDFYLLNHTLDQEAVLTRQKAASQERPGLVRQAGFAYRAFARQQQAISARQPISDKQPIPSRPSERRIVIHAVERNLPDTRHLAEAIVEVILKREAVARQQTEGDDQS</sequence>
<dbReference type="Proteomes" id="UP000016743">
    <property type="component" value="Chromosome"/>
</dbReference>
<accession>U3P707</accession>
<keyword evidence="2" id="KW-1185">Reference proteome</keyword>
<dbReference type="KEGG" id="lxy:O159_20980"/>
<dbReference type="EMBL" id="CP006734">
    <property type="protein sequence ID" value="AGW42080.1"/>
    <property type="molecule type" value="Genomic_DNA"/>
</dbReference>
<evidence type="ECO:0000313" key="2">
    <source>
        <dbReference type="Proteomes" id="UP000016743"/>
    </source>
</evidence>
<protein>
    <submittedName>
        <fullName evidence="1">Uncharacterized protein</fullName>
    </submittedName>
</protein>
<gene>
    <name evidence="1" type="ORF">O159_20980</name>
</gene>
<reference evidence="1 2" key="1">
    <citation type="journal article" date="2013" name="Genome Announc.">
        <title>Complete Genome Sequence of Leifsonia xyli subsp. cynodontis Strain DSM46306, a Gram-Positive Bacterial Pathogen of Grasses.</title>
        <authorList>
            <person name="Monteiro-Vitorello C.B."/>
            <person name="Zerillo M.M."/>
            <person name="Van Sluys M.A."/>
            <person name="Camargo L.E."/>
            <person name="Kitajima J.P."/>
        </authorList>
    </citation>
    <scope>NUCLEOTIDE SEQUENCE [LARGE SCALE GENOMIC DNA]</scope>
    <source>
        <strain evidence="1 2">DSM 46306</strain>
    </source>
</reference>
<proteinExistence type="predicted"/>
<name>U3P707_LEIXC</name>
<organism evidence="1 2">
    <name type="scientific">Leifsonia xyli subsp. cynodontis DSM 46306</name>
    <dbReference type="NCBI Taxonomy" id="1389489"/>
    <lineage>
        <taxon>Bacteria</taxon>
        <taxon>Bacillati</taxon>
        <taxon>Actinomycetota</taxon>
        <taxon>Actinomycetes</taxon>
        <taxon>Micrococcales</taxon>
        <taxon>Microbacteriaceae</taxon>
        <taxon>Leifsonia</taxon>
    </lineage>
</organism>
<dbReference type="AlphaFoldDB" id="U3P707"/>